<keyword evidence="2" id="KW-1185">Reference proteome</keyword>
<organism evidence="1 2">
    <name type="scientific">Ciona intestinalis</name>
    <name type="common">Transparent sea squirt</name>
    <name type="synonym">Ascidia intestinalis</name>
    <dbReference type="NCBI Taxonomy" id="7719"/>
    <lineage>
        <taxon>Eukaryota</taxon>
        <taxon>Metazoa</taxon>
        <taxon>Chordata</taxon>
        <taxon>Tunicata</taxon>
        <taxon>Ascidiacea</taxon>
        <taxon>Phlebobranchia</taxon>
        <taxon>Cionidae</taxon>
        <taxon>Ciona</taxon>
    </lineage>
</organism>
<evidence type="ECO:0000313" key="1">
    <source>
        <dbReference type="Ensembl" id="ENSCINP00000036495.1"/>
    </source>
</evidence>
<name>H2Y3L0_CIOIN</name>
<dbReference type="AlphaFoldDB" id="H2Y3L0"/>
<dbReference type="InParanoid" id="H2Y3L0"/>
<accession>H2Y3L0</accession>
<evidence type="ECO:0000313" key="2">
    <source>
        <dbReference type="Proteomes" id="UP000008144"/>
    </source>
</evidence>
<reference evidence="1" key="4">
    <citation type="submission" date="2025-09" db="UniProtKB">
        <authorList>
            <consortium name="Ensembl"/>
        </authorList>
    </citation>
    <scope>IDENTIFICATION</scope>
</reference>
<dbReference type="EMBL" id="EAAA01002713">
    <property type="status" value="NOT_ANNOTATED_CDS"/>
    <property type="molecule type" value="Genomic_DNA"/>
</dbReference>
<sequence>MAGLLWHLPTMERCSDVVEVWDGEVRAGEITPGTERHCLKR</sequence>
<protein>
    <submittedName>
        <fullName evidence="1">Uncharacterized protein</fullName>
    </submittedName>
</protein>
<reference evidence="1" key="2">
    <citation type="journal article" date="2008" name="Genome Biol.">
        <title>Improved genome assembly and evidence-based global gene model set for the chordate Ciona intestinalis: new insight into intron and operon populations.</title>
        <authorList>
            <person name="Satou Y."/>
            <person name="Mineta K."/>
            <person name="Ogasawara M."/>
            <person name="Sasakura Y."/>
            <person name="Shoguchi E."/>
            <person name="Ueno K."/>
            <person name="Yamada L."/>
            <person name="Matsumoto J."/>
            <person name="Wasserscheid J."/>
            <person name="Dewar K."/>
            <person name="Wiley G.B."/>
            <person name="Macmil S.L."/>
            <person name="Roe B.A."/>
            <person name="Zeller R.W."/>
            <person name="Hastings K.E."/>
            <person name="Lemaire P."/>
            <person name="Lindquist E."/>
            <person name="Endo T."/>
            <person name="Hotta K."/>
            <person name="Inaba K."/>
        </authorList>
    </citation>
    <scope>NUCLEOTIDE SEQUENCE [LARGE SCALE GENOMIC DNA]</scope>
    <source>
        <strain evidence="1">wild type</strain>
    </source>
</reference>
<reference evidence="2" key="1">
    <citation type="journal article" date="2002" name="Science">
        <title>The draft genome of Ciona intestinalis: insights into chordate and vertebrate origins.</title>
        <authorList>
            <person name="Dehal P."/>
            <person name="Satou Y."/>
            <person name="Campbell R.K."/>
            <person name="Chapman J."/>
            <person name="Degnan B."/>
            <person name="De Tomaso A."/>
            <person name="Davidson B."/>
            <person name="Di Gregorio A."/>
            <person name="Gelpke M."/>
            <person name="Goodstein D.M."/>
            <person name="Harafuji N."/>
            <person name="Hastings K.E."/>
            <person name="Ho I."/>
            <person name="Hotta K."/>
            <person name="Huang W."/>
            <person name="Kawashima T."/>
            <person name="Lemaire P."/>
            <person name="Martinez D."/>
            <person name="Meinertzhagen I.A."/>
            <person name="Necula S."/>
            <person name="Nonaka M."/>
            <person name="Putnam N."/>
            <person name="Rash S."/>
            <person name="Saiga H."/>
            <person name="Satake M."/>
            <person name="Terry A."/>
            <person name="Yamada L."/>
            <person name="Wang H.G."/>
            <person name="Awazu S."/>
            <person name="Azumi K."/>
            <person name="Boore J."/>
            <person name="Branno M."/>
            <person name="Chin-Bow S."/>
            <person name="DeSantis R."/>
            <person name="Doyle S."/>
            <person name="Francino P."/>
            <person name="Keys D.N."/>
            <person name="Haga S."/>
            <person name="Hayashi H."/>
            <person name="Hino K."/>
            <person name="Imai K.S."/>
            <person name="Inaba K."/>
            <person name="Kano S."/>
            <person name="Kobayashi K."/>
            <person name="Kobayashi M."/>
            <person name="Lee B.I."/>
            <person name="Makabe K.W."/>
            <person name="Manohar C."/>
            <person name="Matassi G."/>
            <person name="Medina M."/>
            <person name="Mochizuki Y."/>
            <person name="Mount S."/>
            <person name="Morishita T."/>
            <person name="Miura S."/>
            <person name="Nakayama A."/>
            <person name="Nishizaka S."/>
            <person name="Nomoto H."/>
            <person name="Ohta F."/>
            <person name="Oishi K."/>
            <person name="Rigoutsos I."/>
            <person name="Sano M."/>
            <person name="Sasaki A."/>
            <person name="Sasakura Y."/>
            <person name="Shoguchi E."/>
            <person name="Shin-i T."/>
            <person name="Spagnuolo A."/>
            <person name="Stainier D."/>
            <person name="Suzuki M.M."/>
            <person name="Tassy O."/>
            <person name="Takatori N."/>
            <person name="Tokuoka M."/>
            <person name="Yagi K."/>
            <person name="Yoshizaki F."/>
            <person name="Wada S."/>
            <person name="Zhang C."/>
            <person name="Hyatt P.D."/>
            <person name="Larimer F."/>
            <person name="Detter C."/>
            <person name="Doggett N."/>
            <person name="Glavina T."/>
            <person name="Hawkins T."/>
            <person name="Richardson P."/>
            <person name="Lucas S."/>
            <person name="Kohara Y."/>
            <person name="Levine M."/>
            <person name="Satoh N."/>
            <person name="Rokhsar D.S."/>
        </authorList>
    </citation>
    <scope>NUCLEOTIDE SEQUENCE [LARGE SCALE GENOMIC DNA]</scope>
</reference>
<dbReference type="Ensembl" id="ENSCINT00000033554.1">
    <property type="protein sequence ID" value="ENSCINP00000036495.1"/>
    <property type="gene ID" value="ENSCING00000017974.1"/>
</dbReference>
<reference evidence="1" key="3">
    <citation type="submission" date="2025-08" db="UniProtKB">
        <authorList>
            <consortium name="Ensembl"/>
        </authorList>
    </citation>
    <scope>IDENTIFICATION</scope>
</reference>
<proteinExistence type="predicted"/>
<dbReference type="HOGENOM" id="CLU_3279201_0_0_1"/>
<dbReference type="Proteomes" id="UP000008144">
    <property type="component" value="Chromosome 8"/>
</dbReference>